<proteinExistence type="predicted"/>
<sequence length="254" mass="28086">MIAVTFHSHHVLGFPMSFTFSKQLYVGKSFMSMEEVAVQPSPLVFQNVISPFANSSIRSDGHKGGETNERNENKKRQTFDGKKSKSSEQQEIIALFKRIRSSISKGVTQKTGKKSSKANNDKSLTESILDILGDSKKVKGKTSSRAKEQDLTKRIGLTIKQKEVKDDSHVSDFKLIRPPSNFVKKSPITSLSTPRGMGIGLHNDPLPAIMGGKQAQSERLEELKVAELKELAKSRGVKGFSKLKKGELIKTLKS</sequence>
<evidence type="ECO:0000313" key="3">
    <source>
        <dbReference type="EMBL" id="CAL0301308.1"/>
    </source>
</evidence>
<dbReference type="Gene3D" id="1.10.720.10">
    <property type="match status" value="1"/>
</dbReference>
<dbReference type="Pfam" id="PF07498">
    <property type="entry name" value="Rho_N"/>
    <property type="match status" value="1"/>
</dbReference>
<feature type="compositionally biased region" description="Basic and acidic residues" evidence="1">
    <location>
        <begin position="59"/>
        <end position="87"/>
    </location>
</feature>
<evidence type="ECO:0000313" key="4">
    <source>
        <dbReference type="Proteomes" id="UP001497480"/>
    </source>
</evidence>
<dbReference type="EMBL" id="CAXHTB010000002">
    <property type="protein sequence ID" value="CAL0301308.1"/>
    <property type="molecule type" value="Genomic_DNA"/>
</dbReference>
<feature type="region of interest" description="Disordered" evidence="1">
    <location>
        <begin position="56"/>
        <end position="87"/>
    </location>
</feature>
<evidence type="ECO:0000259" key="2">
    <source>
        <dbReference type="Pfam" id="PF07498"/>
    </source>
</evidence>
<dbReference type="PANTHER" id="PTHR34449">
    <property type="entry name" value="RHO TERMINATION FACTOR"/>
    <property type="match status" value="1"/>
</dbReference>
<dbReference type="InterPro" id="IPR011112">
    <property type="entry name" value="Rho-like_N"/>
</dbReference>
<name>A0AAV1VWN0_LUPLU</name>
<keyword evidence="4" id="KW-1185">Reference proteome</keyword>
<feature type="region of interest" description="Disordered" evidence="1">
    <location>
        <begin position="184"/>
        <end position="210"/>
    </location>
</feature>
<comment type="caution">
    <text evidence="3">The sequence shown here is derived from an EMBL/GenBank/DDBJ whole genome shotgun (WGS) entry which is preliminary data.</text>
</comment>
<gene>
    <name evidence="3" type="ORF">LLUT_LOCUS2368</name>
</gene>
<reference evidence="3 4" key="1">
    <citation type="submission" date="2024-03" db="EMBL/GenBank/DDBJ databases">
        <authorList>
            <person name="Martinez-Hernandez J."/>
        </authorList>
    </citation>
    <scope>NUCLEOTIDE SEQUENCE [LARGE SCALE GENOMIC DNA]</scope>
</reference>
<protein>
    <recommendedName>
        <fullName evidence="2">Rho termination factor-like N-terminal domain-containing protein</fullName>
    </recommendedName>
</protein>
<organism evidence="3 4">
    <name type="scientific">Lupinus luteus</name>
    <name type="common">European yellow lupine</name>
    <dbReference type="NCBI Taxonomy" id="3873"/>
    <lineage>
        <taxon>Eukaryota</taxon>
        <taxon>Viridiplantae</taxon>
        <taxon>Streptophyta</taxon>
        <taxon>Embryophyta</taxon>
        <taxon>Tracheophyta</taxon>
        <taxon>Spermatophyta</taxon>
        <taxon>Magnoliopsida</taxon>
        <taxon>eudicotyledons</taxon>
        <taxon>Gunneridae</taxon>
        <taxon>Pentapetalae</taxon>
        <taxon>rosids</taxon>
        <taxon>fabids</taxon>
        <taxon>Fabales</taxon>
        <taxon>Fabaceae</taxon>
        <taxon>Papilionoideae</taxon>
        <taxon>50 kb inversion clade</taxon>
        <taxon>genistoids sensu lato</taxon>
        <taxon>core genistoids</taxon>
        <taxon>Genisteae</taxon>
        <taxon>Lupinus</taxon>
    </lineage>
</organism>
<accession>A0AAV1VWN0</accession>
<dbReference type="AlphaFoldDB" id="A0AAV1VWN0"/>
<dbReference type="PANTHER" id="PTHR34449:SF2">
    <property type="entry name" value="RHO TERMINATION FACTOR"/>
    <property type="match status" value="1"/>
</dbReference>
<dbReference type="Proteomes" id="UP001497480">
    <property type="component" value="Unassembled WGS sequence"/>
</dbReference>
<evidence type="ECO:0000256" key="1">
    <source>
        <dbReference type="SAM" id="MobiDB-lite"/>
    </source>
</evidence>
<dbReference type="GO" id="GO:0006353">
    <property type="term" value="P:DNA-templated transcription termination"/>
    <property type="evidence" value="ECO:0007669"/>
    <property type="project" value="InterPro"/>
</dbReference>
<feature type="domain" description="Rho termination factor-like N-terminal" evidence="2">
    <location>
        <begin position="220"/>
        <end position="249"/>
    </location>
</feature>